<evidence type="ECO:0000313" key="2">
    <source>
        <dbReference type="Proteomes" id="UP000619260"/>
    </source>
</evidence>
<dbReference type="RefSeq" id="WP_203903024.1">
    <property type="nucleotide sequence ID" value="NZ_BOPF01000028.1"/>
</dbReference>
<reference evidence="1" key="1">
    <citation type="submission" date="2021-01" db="EMBL/GenBank/DDBJ databases">
        <title>Whole genome shotgun sequence of Virgisporangium aliadipatigenens NBRC 105644.</title>
        <authorList>
            <person name="Komaki H."/>
            <person name="Tamura T."/>
        </authorList>
    </citation>
    <scope>NUCLEOTIDE SEQUENCE</scope>
    <source>
        <strain evidence="1">NBRC 105644</strain>
    </source>
</reference>
<accession>A0A8J3YRZ2</accession>
<gene>
    <name evidence="1" type="ORF">Val02_64480</name>
</gene>
<keyword evidence="2" id="KW-1185">Reference proteome</keyword>
<proteinExistence type="predicted"/>
<dbReference type="Pfam" id="PF19953">
    <property type="entry name" value="EACC1"/>
    <property type="match status" value="1"/>
</dbReference>
<dbReference type="EMBL" id="BOPF01000028">
    <property type="protein sequence ID" value="GIJ49562.1"/>
    <property type="molecule type" value="Genomic_DNA"/>
</dbReference>
<dbReference type="InterPro" id="IPR045428">
    <property type="entry name" value="EACC1"/>
</dbReference>
<dbReference type="Proteomes" id="UP000619260">
    <property type="component" value="Unassembled WGS sequence"/>
</dbReference>
<dbReference type="AlphaFoldDB" id="A0A8J3YRZ2"/>
<name>A0A8J3YRZ2_9ACTN</name>
<sequence>MTDLRIGIDGDEDAERSLADWLRLEPALRGRVRTRPVPPSPGSMGAFTELVITGVTTGLIAVLMESIKVWIGQRRGPAAAVPVSIAITTEDGETVSVSAGTVEQADEALRIALERSGDGSA</sequence>
<protein>
    <submittedName>
        <fullName evidence="1">Uncharacterized protein</fullName>
    </submittedName>
</protein>
<organism evidence="1 2">
    <name type="scientific">Virgisporangium aliadipatigenens</name>
    <dbReference type="NCBI Taxonomy" id="741659"/>
    <lineage>
        <taxon>Bacteria</taxon>
        <taxon>Bacillati</taxon>
        <taxon>Actinomycetota</taxon>
        <taxon>Actinomycetes</taxon>
        <taxon>Micromonosporales</taxon>
        <taxon>Micromonosporaceae</taxon>
        <taxon>Virgisporangium</taxon>
    </lineage>
</organism>
<evidence type="ECO:0000313" key="1">
    <source>
        <dbReference type="EMBL" id="GIJ49562.1"/>
    </source>
</evidence>
<comment type="caution">
    <text evidence="1">The sequence shown here is derived from an EMBL/GenBank/DDBJ whole genome shotgun (WGS) entry which is preliminary data.</text>
</comment>